<dbReference type="Proteomes" id="UP001642409">
    <property type="component" value="Unassembled WGS sequence"/>
</dbReference>
<dbReference type="EMBL" id="CATOUU010000697">
    <property type="protein sequence ID" value="CAI9942027.1"/>
    <property type="molecule type" value="Genomic_DNA"/>
</dbReference>
<reference evidence="2" key="1">
    <citation type="submission" date="2023-06" db="EMBL/GenBank/DDBJ databases">
        <authorList>
            <person name="Kurt Z."/>
        </authorList>
    </citation>
    <scope>NUCLEOTIDE SEQUENCE</scope>
</reference>
<evidence type="ECO:0000313" key="2">
    <source>
        <dbReference type="EMBL" id="CAI9942031.1"/>
    </source>
</evidence>
<sequence length="138" mass="16500">MTNDRYGQQQSSKLIKVLILFLTTKHIINSLEQERNRLYFLCMLNHCLFIFFRESVEFQLRTPGKEVIVCMFRRRFCLYYRQSLDAITKLLKLSFQSRAVMTVKLVQLHQKLQYSAVKAVFYRQTKKGSKLYQSSVKL</sequence>
<dbReference type="AlphaFoldDB" id="A0AA86PM71"/>
<keyword evidence="5" id="KW-1185">Reference proteome</keyword>
<dbReference type="EMBL" id="CAXDID020000030">
    <property type="protein sequence ID" value="CAL5993633.1"/>
    <property type="molecule type" value="Genomic_DNA"/>
</dbReference>
<dbReference type="EMBL" id="CATOUU010000697">
    <property type="protein sequence ID" value="CAI9942031.1"/>
    <property type="molecule type" value="Genomic_DNA"/>
</dbReference>
<gene>
    <name evidence="3" type="ORF">HINF_LOCUS13162</name>
    <name evidence="4" type="ORF">HINF_LOCUS13166</name>
    <name evidence="1" type="ORF">HINF_LOCUS29672</name>
    <name evidence="2" type="ORF">HINF_LOCUS29676</name>
</gene>
<evidence type="ECO:0000313" key="3">
    <source>
        <dbReference type="EMBL" id="CAL5993633.1"/>
    </source>
</evidence>
<comment type="caution">
    <text evidence="2">The sequence shown here is derived from an EMBL/GenBank/DDBJ whole genome shotgun (WGS) entry which is preliminary data.</text>
</comment>
<proteinExistence type="predicted"/>
<name>A0AA86PM71_9EUKA</name>
<dbReference type="EMBL" id="CAXDID020000030">
    <property type="protein sequence ID" value="CAL5993641.1"/>
    <property type="molecule type" value="Genomic_DNA"/>
</dbReference>
<organism evidence="2">
    <name type="scientific">Hexamita inflata</name>
    <dbReference type="NCBI Taxonomy" id="28002"/>
    <lineage>
        <taxon>Eukaryota</taxon>
        <taxon>Metamonada</taxon>
        <taxon>Diplomonadida</taxon>
        <taxon>Hexamitidae</taxon>
        <taxon>Hexamitinae</taxon>
        <taxon>Hexamita</taxon>
    </lineage>
</organism>
<evidence type="ECO:0000313" key="1">
    <source>
        <dbReference type="EMBL" id="CAI9942027.1"/>
    </source>
</evidence>
<evidence type="ECO:0000313" key="4">
    <source>
        <dbReference type="EMBL" id="CAL5993641.1"/>
    </source>
</evidence>
<reference evidence="3 5" key="2">
    <citation type="submission" date="2024-07" db="EMBL/GenBank/DDBJ databases">
        <authorList>
            <person name="Akdeniz Z."/>
        </authorList>
    </citation>
    <scope>NUCLEOTIDE SEQUENCE [LARGE SCALE GENOMIC DNA]</scope>
</reference>
<accession>A0AA86PM71</accession>
<protein>
    <submittedName>
        <fullName evidence="3">Hypothetical_protein</fullName>
    </submittedName>
</protein>
<evidence type="ECO:0000313" key="5">
    <source>
        <dbReference type="Proteomes" id="UP001642409"/>
    </source>
</evidence>